<name>A0A397W0Y3_9GLOM</name>
<gene>
    <name evidence="1" type="ORF">C2G38_2239929</name>
</gene>
<protein>
    <submittedName>
        <fullName evidence="1">Uncharacterized protein</fullName>
    </submittedName>
</protein>
<dbReference type="Proteomes" id="UP000266673">
    <property type="component" value="Unassembled WGS sequence"/>
</dbReference>
<proteinExistence type="predicted"/>
<sequence>MNELQKWQNENGPAIARKLAYFYDYIPELISLLLESYSLCSIYYTQILSTNQFYEHLIGSIQESKKTRLEVEKDNSVVPVNSTIELNKTRQLLEERSHSFEQWNSRFDTQQKRISAIVKIANAERISLFDDISVLVQDNSRFSLEYIMKYSPREWLSRRNQIIVKFIETLIPNNQGTNSISKEKLFKAATAVDLIYGAYSGSYSQFQKWLENLLKHEEPLPEGLLFIAFDNEQQVTNVAKMKACSSCKQQNIENRKKTCPICEACLPMLAEIRKERECEVENHIDNQSANLFIYFKPYNANNESIDIHVPKISLTQQQIIDQGVNVPEIYMPDLININSNLIKNVKKVLLHIETLLDIKDRIRKWIAVTCDVFRTITLQKEIDIKRFAKCQGYQTESQLAYFKKCADHHKPWNSICNIYHQAISMELVWPYVKSHSDLSVKGYLAWTKDQQD</sequence>
<evidence type="ECO:0000313" key="1">
    <source>
        <dbReference type="EMBL" id="RIB27731.1"/>
    </source>
</evidence>
<keyword evidence="2" id="KW-1185">Reference proteome</keyword>
<dbReference type="EMBL" id="QKWP01000089">
    <property type="protein sequence ID" value="RIB27731.1"/>
    <property type="molecule type" value="Genomic_DNA"/>
</dbReference>
<organism evidence="1 2">
    <name type="scientific">Gigaspora rosea</name>
    <dbReference type="NCBI Taxonomy" id="44941"/>
    <lineage>
        <taxon>Eukaryota</taxon>
        <taxon>Fungi</taxon>
        <taxon>Fungi incertae sedis</taxon>
        <taxon>Mucoromycota</taxon>
        <taxon>Glomeromycotina</taxon>
        <taxon>Glomeromycetes</taxon>
        <taxon>Diversisporales</taxon>
        <taxon>Gigasporaceae</taxon>
        <taxon>Gigaspora</taxon>
    </lineage>
</organism>
<dbReference type="OrthoDB" id="10663153at2759"/>
<evidence type="ECO:0000313" key="2">
    <source>
        <dbReference type="Proteomes" id="UP000266673"/>
    </source>
</evidence>
<comment type="caution">
    <text evidence="1">The sequence shown here is derived from an EMBL/GenBank/DDBJ whole genome shotgun (WGS) entry which is preliminary data.</text>
</comment>
<accession>A0A397W0Y3</accession>
<reference evidence="1 2" key="1">
    <citation type="submission" date="2018-06" db="EMBL/GenBank/DDBJ databases">
        <title>Comparative genomics reveals the genomic features of Rhizophagus irregularis, R. cerebriforme, R. diaphanum and Gigaspora rosea, and their symbiotic lifestyle signature.</title>
        <authorList>
            <person name="Morin E."/>
            <person name="San Clemente H."/>
            <person name="Chen E.C.H."/>
            <person name="De La Providencia I."/>
            <person name="Hainaut M."/>
            <person name="Kuo A."/>
            <person name="Kohler A."/>
            <person name="Murat C."/>
            <person name="Tang N."/>
            <person name="Roy S."/>
            <person name="Loubradou J."/>
            <person name="Henrissat B."/>
            <person name="Grigoriev I.V."/>
            <person name="Corradi N."/>
            <person name="Roux C."/>
            <person name="Martin F.M."/>
        </authorList>
    </citation>
    <scope>NUCLEOTIDE SEQUENCE [LARGE SCALE GENOMIC DNA]</scope>
    <source>
        <strain evidence="1 2">DAOM 194757</strain>
    </source>
</reference>
<dbReference type="AlphaFoldDB" id="A0A397W0Y3"/>